<dbReference type="OrthoDB" id="9771057at2"/>
<evidence type="ECO:0000313" key="1">
    <source>
        <dbReference type="EMBL" id="RVV98063.1"/>
    </source>
</evidence>
<dbReference type="InterPro" id="IPR015867">
    <property type="entry name" value="N-reg_PII/ATP_PRibTrfase_C"/>
</dbReference>
<dbReference type="Gene3D" id="3.30.70.120">
    <property type="match status" value="1"/>
</dbReference>
<evidence type="ECO:0000313" key="2">
    <source>
        <dbReference type="Proteomes" id="UP000285908"/>
    </source>
</evidence>
<comment type="caution">
    <text evidence="1">The sequence shown here is derived from an EMBL/GenBank/DDBJ whole genome shotgun (WGS) entry which is preliminary data.</text>
</comment>
<name>A0A438AH65_9RHOB</name>
<gene>
    <name evidence="1" type="ORF">EKE94_11415</name>
</gene>
<dbReference type="Proteomes" id="UP000285908">
    <property type="component" value="Unassembled WGS sequence"/>
</dbReference>
<reference evidence="1 2" key="1">
    <citation type="submission" date="2018-11" db="EMBL/GenBank/DDBJ databases">
        <title>Mesobaculum littorinae gen. nov., sp. nov., isolated from Littorina scabra that represents a novel genus of the order Rhodobacteraceae.</title>
        <authorList>
            <person name="Li F."/>
        </authorList>
    </citation>
    <scope>NUCLEOTIDE SEQUENCE [LARGE SCALE GENOMIC DNA]</scope>
    <source>
        <strain evidence="1 2">M0103</strain>
    </source>
</reference>
<organism evidence="1 2">
    <name type="scientific">Mesobaculum littorinae</name>
    <dbReference type="NCBI Taxonomy" id="2486419"/>
    <lineage>
        <taxon>Bacteria</taxon>
        <taxon>Pseudomonadati</taxon>
        <taxon>Pseudomonadota</taxon>
        <taxon>Alphaproteobacteria</taxon>
        <taxon>Rhodobacterales</taxon>
        <taxon>Roseobacteraceae</taxon>
        <taxon>Mesobaculum</taxon>
    </lineage>
</organism>
<dbReference type="EMBL" id="RQXX01000003">
    <property type="protein sequence ID" value="RVV98063.1"/>
    <property type="molecule type" value="Genomic_DNA"/>
</dbReference>
<keyword evidence="2" id="KW-1185">Reference proteome</keyword>
<accession>A0A438AH65</accession>
<sequence length="147" mass="16658">MEMQDTDRYRTDAGTHVLVQVPEADAQRLLDAVTQVLPLDWGDYDRVSFRTAPGIQTYRSRGGGRNPATPGEVEVPCCEVSFFVPGSADLDMVVRALYDIHPYEEPVIFLTPTTRTRHIRGVDEENPNRFWNRPAAEWVPEALRDKG</sequence>
<proteinExistence type="predicted"/>
<protein>
    <submittedName>
        <fullName evidence="1">Uncharacterized protein</fullName>
    </submittedName>
</protein>
<dbReference type="AlphaFoldDB" id="A0A438AH65"/>